<feature type="compositionally biased region" description="Low complexity" evidence="2">
    <location>
        <begin position="576"/>
        <end position="588"/>
    </location>
</feature>
<keyword evidence="5" id="KW-1185">Reference proteome</keyword>
<reference evidence="4" key="1">
    <citation type="submission" date="2023-06" db="EMBL/GenBank/DDBJ databases">
        <title>Genome-scale phylogeny and comparative genomics of the fungal order Sordariales.</title>
        <authorList>
            <consortium name="Lawrence Berkeley National Laboratory"/>
            <person name="Hensen N."/>
            <person name="Bonometti L."/>
            <person name="Westerberg I."/>
            <person name="Brannstrom I.O."/>
            <person name="Guillou S."/>
            <person name="Cros-Aarteil S."/>
            <person name="Calhoun S."/>
            <person name="Haridas S."/>
            <person name="Kuo A."/>
            <person name="Mondo S."/>
            <person name="Pangilinan J."/>
            <person name="Riley R."/>
            <person name="LaButti K."/>
            <person name="Andreopoulos B."/>
            <person name="Lipzen A."/>
            <person name="Chen C."/>
            <person name="Yanf M."/>
            <person name="Daum C."/>
            <person name="Ng V."/>
            <person name="Clum A."/>
            <person name="Steindorff A."/>
            <person name="Ohm R."/>
            <person name="Martin F."/>
            <person name="Silar P."/>
            <person name="Natvig D."/>
            <person name="Lalanne C."/>
            <person name="Gautier V."/>
            <person name="Ament-velasquez S.L."/>
            <person name="Kruys A."/>
            <person name="Hutchinson M.I."/>
            <person name="Powell A.J."/>
            <person name="Barry K."/>
            <person name="Miller A.N."/>
            <person name="Grigoriev I.V."/>
            <person name="Debuchy R."/>
            <person name="Gladieux P."/>
            <person name="Thoren M.H."/>
            <person name="Johannesson H."/>
        </authorList>
    </citation>
    <scope>NUCLEOTIDE SEQUENCE</scope>
    <source>
        <strain evidence="4">SMH2392-1A</strain>
    </source>
</reference>
<evidence type="ECO:0000256" key="2">
    <source>
        <dbReference type="SAM" id="MobiDB-lite"/>
    </source>
</evidence>
<dbReference type="InterPro" id="IPR000719">
    <property type="entry name" value="Prot_kinase_dom"/>
</dbReference>
<proteinExistence type="inferred from homology"/>
<dbReference type="InterPro" id="IPR011009">
    <property type="entry name" value="Kinase-like_dom_sf"/>
</dbReference>
<evidence type="ECO:0000259" key="3">
    <source>
        <dbReference type="PROSITE" id="PS50011"/>
    </source>
</evidence>
<feature type="domain" description="Protein kinase" evidence="3">
    <location>
        <begin position="98"/>
        <end position="505"/>
    </location>
</feature>
<dbReference type="AlphaFoldDB" id="A0AA40AWR9"/>
<feature type="region of interest" description="Disordered" evidence="2">
    <location>
        <begin position="554"/>
        <end position="696"/>
    </location>
</feature>
<dbReference type="GO" id="GO:0004672">
    <property type="term" value="F:protein kinase activity"/>
    <property type="evidence" value="ECO:0007669"/>
    <property type="project" value="InterPro"/>
</dbReference>
<gene>
    <name evidence="4" type="ORF">B0T26DRAFT_674991</name>
</gene>
<dbReference type="PANTHER" id="PTHR48014:SF21">
    <property type="entry name" value="SERINE_THREONINE-PROTEIN KINASE FRAY2"/>
    <property type="match status" value="1"/>
</dbReference>
<feature type="compositionally biased region" description="Polar residues" evidence="2">
    <location>
        <begin position="610"/>
        <end position="619"/>
    </location>
</feature>
<evidence type="ECO:0000256" key="1">
    <source>
        <dbReference type="ARBA" id="ARBA00008874"/>
    </source>
</evidence>
<comment type="caution">
    <text evidence="4">The sequence shown here is derived from an EMBL/GenBank/DDBJ whole genome shotgun (WGS) entry which is preliminary data.</text>
</comment>
<feature type="compositionally biased region" description="Low complexity" evidence="2">
    <location>
        <begin position="631"/>
        <end position="657"/>
    </location>
</feature>
<dbReference type="Proteomes" id="UP001172101">
    <property type="component" value="Unassembled WGS sequence"/>
</dbReference>
<organism evidence="4 5">
    <name type="scientific">Lasiosphaeria miniovina</name>
    <dbReference type="NCBI Taxonomy" id="1954250"/>
    <lineage>
        <taxon>Eukaryota</taxon>
        <taxon>Fungi</taxon>
        <taxon>Dikarya</taxon>
        <taxon>Ascomycota</taxon>
        <taxon>Pezizomycotina</taxon>
        <taxon>Sordariomycetes</taxon>
        <taxon>Sordariomycetidae</taxon>
        <taxon>Sordariales</taxon>
        <taxon>Lasiosphaeriaceae</taxon>
        <taxon>Lasiosphaeria</taxon>
    </lineage>
</organism>
<name>A0AA40AWR9_9PEZI</name>
<dbReference type="Gene3D" id="1.10.510.10">
    <property type="entry name" value="Transferase(Phosphotransferase) domain 1"/>
    <property type="match status" value="1"/>
</dbReference>
<accession>A0AA40AWR9</accession>
<dbReference type="PROSITE" id="PS50011">
    <property type="entry name" value="PROTEIN_KINASE_DOM"/>
    <property type="match status" value="1"/>
</dbReference>
<feature type="region of interest" description="Disordered" evidence="2">
    <location>
        <begin position="87"/>
        <end position="110"/>
    </location>
</feature>
<sequence length="696" mass="75132">MSGASTSWAADTPPPTWVPINRMVIAYETADKAFSDQNRTNPAILSKLQYIISVNGPVTMIPGRPGAFLTFGATSENHVLLSSPVNTVTEKSSGGSEFQNTTPAGSGKYHRRQLSFMLTRPTGELMLVNETGKPGEVDYYVHETNNGESMEHGFGERSHHLIPRPTLASNMRERPRVSEEHVICIGDNNSGASFTFTWGPKHQKDPVSARIQLMGLSKLLDPEGIVSPRPDAESMLSGRAVVVLELRTGGPGFSKGELDQLICDDEHAKRMKHTNILERLPLNAFAFRACPGTVEDLMSSNFKNGIEPWHGDLVRDVSSALEYLSTQNMAHRNIQAANVFWNITPGRETRLTFFLGPGGYCFLVPRETGATAGSSSVQKNIDPSTMKYDFLLTPDEIARRKSDPKSDIWRAGLLVAQARGHIPLSSEKPWEMSLERFKSHCHTVGLEVDFTRYIDKDNKSTCWWRRVNHLAKSGCLGPMVGDMLATGPENRPTATKVFNFAKRYARDPKAMFGPSAWPLAAGPPAKTATVGAGGRAAQQAIPTQQPATQALDLLPAPPAHSNVASRQQDSRQIDPSSGKAPASAASAATREKTTYSRPAVRPTTAAAGEGSSSQSTANMKKSVDSGPPLPLTAATATPTAARTVTPTAAAPAALLPPRQRKLEGRKLIVDVDSRHDGKGDGDGSALSTKNEMAVDK</sequence>
<evidence type="ECO:0000313" key="4">
    <source>
        <dbReference type="EMBL" id="KAK0723418.1"/>
    </source>
</evidence>
<dbReference type="GeneID" id="85323042"/>
<dbReference type="SUPFAM" id="SSF56112">
    <property type="entry name" value="Protein kinase-like (PK-like)"/>
    <property type="match status" value="1"/>
</dbReference>
<comment type="similarity">
    <text evidence="1">Belongs to the protein kinase superfamily. STE Ser/Thr protein kinase family. STE20 subfamily.</text>
</comment>
<dbReference type="InterPro" id="IPR047173">
    <property type="entry name" value="STRAD_A/B-like"/>
</dbReference>
<evidence type="ECO:0000313" key="5">
    <source>
        <dbReference type="Proteomes" id="UP001172101"/>
    </source>
</evidence>
<dbReference type="GO" id="GO:0043539">
    <property type="term" value="F:protein serine/threonine kinase activator activity"/>
    <property type="evidence" value="ECO:0007669"/>
    <property type="project" value="InterPro"/>
</dbReference>
<protein>
    <recommendedName>
        <fullName evidence="3">Protein kinase domain-containing protein</fullName>
    </recommendedName>
</protein>
<dbReference type="RefSeq" id="XP_060299342.1">
    <property type="nucleotide sequence ID" value="XM_060439772.1"/>
</dbReference>
<dbReference type="GO" id="GO:0005524">
    <property type="term" value="F:ATP binding"/>
    <property type="evidence" value="ECO:0007669"/>
    <property type="project" value="InterPro"/>
</dbReference>
<feature type="compositionally biased region" description="Polar residues" evidence="2">
    <location>
        <begin position="87"/>
        <end position="104"/>
    </location>
</feature>
<dbReference type="EMBL" id="JAUIRO010000003">
    <property type="protein sequence ID" value="KAK0723418.1"/>
    <property type="molecule type" value="Genomic_DNA"/>
</dbReference>
<dbReference type="PANTHER" id="PTHR48014">
    <property type="entry name" value="SERINE/THREONINE-PROTEIN KINASE FRAY2"/>
    <property type="match status" value="1"/>
</dbReference>
<feature type="compositionally biased region" description="Basic and acidic residues" evidence="2">
    <location>
        <begin position="660"/>
        <end position="681"/>
    </location>
</feature>